<evidence type="ECO:0000256" key="2">
    <source>
        <dbReference type="SAM" id="Phobius"/>
    </source>
</evidence>
<feature type="region of interest" description="Disordered" evidence="1">
    <location>
        <begin position="186"/>
        <end position="214"/>
    </location>
</feature>
<feature type="transmembrane region" description="Helical" evidence="2">
    <location>
        <begin position="136"/>
        <end position="160"/>
    </location>
</feature>
<dbReference type="Proteomes" id="UP001190700">
    <property type="component" value="Unassembled WGS sequence"/>
</dbReference>
<organism evidence="3 4">
    <name type="scientific">Cymbomonas tetramitiformis</name>
    <dbReference type="NCBI Taxonomy" id="36881"/>
    <lineage>
        <taxon>Eukaryota</taxon>
        <taxon>Viridiplantae</taxon>
        <taxon>Chlorophyta</taxon>
        <taxon>Pyramimonadophyceae</taxon>
        <taxon>Pyramimonadales</taxon>
        <taxon>Pyramimonadaceae</taxon>
        <taxon>Cymbomonas</taxon>
    </lineage>
</organism>
<keyword evidence="2" id="KW-1133">Transmembrane helix</keyword>
<proteinExistence type="predicted"/>
<evidence type="ECO:0000313" key="3">
    <source>
        <dbReference type="EMBL" id="KAK3262116.1"/>
    </source>
</evidence>
<name>A0AAE0FNB9_9CHLO</name>
<dbReference type="AlphaFoldDB" id="A0AAE0FNB9"/>
<dbReference type="EMBL" id="LGRX02016448">
    <property type="protein sequence ID" value="KAK3262116.1"/>
    <property type="molecule type" value="Genomic_DNA"/>
</dbReference>
<evidence type="ECO:0000256" key="1">
    <source>
        <dbReference type="SAM" id="MobiDB-lite"/>
    </source>
</evidence>
<dbReference type="InterPro" id="IPR038900">
    <property type="entry name" value="TMC"/>
</dbReference>
<keyword evidence="4" id="KW-1185">Reference proteome</keyword>
<sequence length="214" mass="23453">MYTCKPPDQLYTASRTSNLPYGPPGTPTRAKPLISCVLPAGGVLAERSSPRSVQSKFRMHPLLCWSCESKAGLGPGGEDLMVVGGRAQFATLGICTIPTTYFIYSPRSYACGPLRGRTVMGTIADYMDNASDGTKIFIAFLFNPLFLLVIMSVVVLFLIISRAKLAKHVREEAMLRQELKTYRQETQEKVKSSTTSRASRVAQTVKVHAEAQSL</sequence>
<reference evidence="3 4" key="1">
    <citation type="journal article" date="2015" name="Genome Biol. Evol.">
        <title>Comparative Genomics of a Bacterivorous Green Alga Reveals Evolutionary Causalities and Consequences of Phago-Mixotrophic Mode of Nutrition.</title>
        <authorList>
            <person name="Burns J.A."/>
            <person name="Paasch A."/>
            <person name="Narechania A."/>
            <person name="Kim E."/>
        </authorList>
    </citation>
    <scope>NUCLEOTIDE SEQUENCE [LARGE SCALE GENOMIC DNA]</scope>
    <source>
        <strain evidence="3 4">PLY_AMNH</strain>
    </source>
</reference>
<comment type="caution">
    <text evidence="3">The sequence shown here is derived from an EMBL/GenBank/DDBJ whole genome shotgun (WGS) entry which is preliminary data.</text>
</comment>
<evidence type="ECO:0000313" key="4">
    <source>
        <dbReference type="Proteomes" id="UP001190700"/>
    </source>
</evidence>
<feature type="compositionally biased region" description="Polar residues" evidence="1">
    <location>
        <begin position="192"/>
        <end position="202"/>
    </location>
</feature>
<dbReference type="PANTHER" id="PTHR23302">
    <property type="entry name" value="TRANSMEMBRANE CHANNEL-RELATED"/>
    <property type="match status" value="1"/>
</dbReference>
<gene>
    <name evidence="3" type="ORF">CYMTET_29010</name>
</gene>
<accession>A0AAE0FNB9</accession>
<keyword evidence="2" id="KW-0812">Transmembrane</keyword>
<dbReference type="GO" id="GO:0005886">
    <property type="term" value="C:plasma membrane"/>
    <property type="evidence" value="ECO:0007669"/>
    <property type="project" value="InterPro"/>
</dbReference>
<dbReference type="PANTHER" id="PTHR23302:SF24">
    <property type="entry name" value="TMC DOMAIN-CONTAINING PROTEIN"/>
    <property type="match status" value="1"/>
</dbReference>
<protein>
    <submittedName>
        <fullName evidence="3">Uncharacterized protein</fullName>
    </submittedName>
</protein>
<keyword evidence="2" id="KW-0472">Membrane</keyword>